<gene>
    <name evidence="1" type="ORF">NC653_028770</name>
</gene>
<reference evidence="1" key="1">
    <citation type="journal article" date="2023" name="Mol. Ecol. Resour.">
        <title>Chromosome-level genome assembly of a triploid poplar Populus alba 'Berolinensis'.</title>
        <authorList>
            <person name="Chen S."/>
            <person name="Yu Y."/>
            <person name="Wang X."/>
            <person name="Wang S."/>
            <person name="Zhang T."/>
            <person name="Zhou Y."/>
            <person name="He R."/>
            <person name="Meng N."/>
            <person name="Wang Y."/>
            <person name="Liu W."/>
            <person name="Liu Z."/>
            <person name="Liu J."/>
            <person name="Guo Q."/>
            <person name="Huang H."/>
            <person name="Sederoff R.R."/>
            <person name="Wang G."/>
            <person name="Qu G."/>
            <person name="Chen S."/>
        </authorList>
    </citation>
    <scope>NUCLEOTIDE SEQUENCE</scope>
    <source>
        <strain evidence="1">SC-2020</strain>
    </source>
</reference>
<evidence type="ECO:0000313" key="2">
    <source>
        <dbReference type="Proteomes" id="UP001164929"/>
    </source>
</evidence>
<dbReference type="EMBL" id="JAQIZT010000012">
    <property type="protein sequence ID" value="KAJ6976708.1"/>
    <property type="molecule type" value="Genomic_DNA"/>
</dbReference>
<comment type="caution">
    <text evidence="1">The sequence shown here is derived from an EMBL/GenBank/DDBJ whole genome shotgun (WGS) entry which is preliminary data.</text>
</comment>
<accession>A0AAD6M0K8</accession>
<sequence length="105" mass="11807">VLFVACLREACSHVRVSSYSCSALCEAAVRYSSPFQFFSIMASLEFYTENTLEILPVSEIVAVVDAANSTRIFPFRLSEQPFLASHLYELFGTSFLFSVKAWCLQ</sequence>
<organism evidence="1 2">
    <name type="scientific">Populus alba x Populus x berolinensis</name>
    <dbReference type="NCBI Taxonomy" id="444605"/>
    <lineage>
        <taxon>Eukaryota</taxon>
        <taxon>Viridiplantae</taxon>
        <taxon>Streptophyta</taxon>
        <taxon>Embryophyta</taxon>
        <taxon>Tracheophyta</taxon>
        <taxon>Spermatophyta</taxon>
        <taxon>Magnoliopsida</taxon>
        <taxon>eudicotyledons</taxon>
        <taxon>Gunneridae</taxon>
        <taxon>Pentapetalae</taxon>
        <taxon>rosids</taxon>
        <taxon>fabids</taxon>
        <taxon>Malpighiales</taxon>
        <taxon>Salicaceae</taxon>
        <taxon>Saliceae</taxon>
        <taxon>Populus</taxon>
    </lineage>
</organism>
<keyword evidence="2" id="KW-1185">Reference proteome</keyword>
<protein>
    <submittedName>
        <fullName evidence="1">Uncharacterized protein</fullName>
    </submittedName>
</protein>
<dbReference type="Proteomes" id="UP001164929">
    <property type="component" value="Chromosome 12"/>
</dbReference>
<name>A0AAD6M0K8_9ROSI</name>
<evidence type="ECO:0000313" key="1">
    <source>
        <dbReference type="EMBL" id="KAJ6976708.1"/>
    </source>
</evidence>
<dbReference type="AlphaFoldDB" id="A0AAD6M0K8"/>
<proteinExistence type="predicted"/>
<feature type="non-terminal residue" evidence="1">
    <location>
        <position position="1"/>
    </location>
</feature>